<evidence type="ECO:0000313" key="1">
    <source>
        <dbReference type="EMBL" id="RAL24589.1"/>
    </source>
</evidence>
<dbReference type="OrthoDB" id="2374820at2"/>
<accession>A0A364K5Q4</accession>
<dbReference type="Pfam" id="PF08680">
    <property type="entry name" value="DUF1779"/>
    <property type="match status" value="1"/>
</dbReference>
<dbReference type="AlphaFoldDB" id="A0A364K5Q4"/>
<dbReference type="Gene3D" id="3.30.360.40">
    <property type="entry name" value="YwmB-like"/>
    <property type="match status" value="1"/>
</dbReference>
<dbReference type="EMBL" id="QJKK01000004">
    <property type="protein sequence ID" value="RAL24589.1"/>
    <property type="molecule type" value="Genomic_DNA"/>
</dbReference>
<dbReference type="InterPro" id="IPR036209">
    <property type="entry name" value="YwmB-like_sf"/>
</dbReference>
<name>A0A364K5Q4_9BACL</name>
<dbReference type="InterPro" id="IPR014794">
    <property type="entry name" value="DUF1779"/>
</dbReference>
<organism evidence="1 2">
    <name type="scientific">Thermoflavimicrobium daqui</name>
    <dbReference type="NCBI Taxonomy" id="2137476"/>
    <lineage>
        <taxon>Bacteria</taxon>
        <taxon>Bacillati</taxon>
        <taxon>Bacillota</taxon>
        <taxon>Bacilli</taxon>
        <taxon>Bacillales</taxon>
        <taxon>Thermoactinomycetaceae</taxon>
        <taxon>Thermoflavimicrobium</taxon>
    </lineage>
</organism>
<keyword evidence="2" id="KW-1185">Reference proteome</keyword>
<dbReference type="RefSeq" id="WP_113658960.1">
    <property type="nucleotide sequence ID" value="NZ_KZ845666.1"/>
</dbReference>
<reference evidence="1 2" key="1">
    <citation type="submission" date="2018-06" db="EMBL/GenBank/DDBJ databases">
        <title>Thermoflavimicrobium daqus sp. nov., a thermophilic microbe isolated from Moutai-flavour Daqu.</title>
        <authorList>
            <person name="Wang X."/>
            <person name="Zhou H."/>
        </authorList>
    </citation>
    <scope>NUCLEOTIDE SEQUENCE [LARGE SCALE GENOMIC DNA]</scope>
    <source>
        <strain evidence="1 2">FBKL4.011</strain>
    </source>
</reference>
<gene>
    <name evidence="1" type="ORF">DL897_09795</name>
</gene>
<sequence>MSWQSWWKVSIVLLYTLCLVGAGESPTQEKRLLQVFDDLGIKLENICLQYSSQLDKPVLSSQMDQFASKLGQSLKFTHIKKETRKDGIRYTAIKKLKRNLTIRFNVINDELDHTWVYPYISLQLMGNGKTTLNWIQVRKKLEDVLNSYGLIPHFYYTIQGSREMDSSYPEALIDEILIKLKAKEVEAMRTTKTASISAYSPIISEGLQTKGGWMNIQVATRVNSETKRIMLTLGTPIITIEY</sequence>
<reference evidence="1 2" key="2">
    <citation type="submission" date="2018-06" db="EMBL/GenBank/DDBJ databases">
        <authorList>
            <person name="Zhirakovskaya E."/>
        </authorList>
    </citation>
    <scope>NUCLEOTIDE SEQUENCE [LARGE SCALE GENOMIC DNA]</scope>
    <source>
        <strain evidence="1 2">FBKL4.011</strain>
    </source>
</reference>
<evidence type="ECO:0008006" key="3">
    <source>
        <dbReference type="Google" id="ProtNLM"/>
    </source>
</evidence>
<proteinExistence type="predicted"/>
<dbReference type="Proteomes" id="UP000251213">
    <property type="component" value="Unassembled WGS sequence"/>
</dbReference>
<evidence type="ECO:0000313" key="2">
    <source>
        <dbReference type="Proteomes" id="UP000251213"/>
    </source>
</evidence>
<protein>
    <recommendedName>
        <fullName evidence="3">TATA-box binding protein</fullName>
    </recommendedName>
</protein>
<comment type="caution">
    <text evidence="1">The sequence shown here is derived from an EMBL/GenBank/DDBJ whole genome shotgun (WGS) entry which is preliminary data.</text>
</comment>
<dbReference type="SUPFAM" id="SSF143842">
    <property type="entry name" value="YwmB-like"/>
    <property type="match status" value="1"/>
</dbReference>